<dbReference type="InterPro" id="IPR036397">
    <property type="entry name" value="RNaseH_sf"/>
</dbReference>
<protein>
    <recommendedName>
        <fullName evidence="1">Tc1-like transposase DDE domain-containing protein</fullName>
    </recommendedName>
</protein>
<accession>A0A2T1CXQ0</accession>
<dbReference type="InterPro" id="IPR038717">
    <property type="entry name" value="Tc1-like_DDE_dom"/>
</dbReference>
<reference evidence="2 3" key="2">
    <citation type="submission" date="2018-03" db="EMBL/GenBank/DDBJ databases">
        <title>The ancient ancestry and fast evolution of plastids.</title>
        <authorList>
            <person name="Moore K.R."/>
            <person name="Magnabosco C."/>
            <person name="Momper L."/>
            <person name="Gold D.A."/>
            <person name="Bosak T."/>
            <person name="Fournier G.P."/>
        </authorList>
    </citation>
    <scope>NUCLEOTIDE SEQUENCE [LARGE SCALE GENOMIC DNA]</scope>
    <source>
        <strain evidence="2 3">ULC007</strain>
    </source>
</reference>
<dbReference type="GO" id="GO:0003676">
    <property type="term" value="F:nucleic acid binding"/>
    <property type="evidence" value="ECO:0007669"/>
    <property type="project" value="InterPro"/>
</dbReference>
<dbReference type="AlphaFoldDB" id="A0A2T1CXQ0"/>
<dbReference type="STRING" id="1920490.GCA_001895925_03163"/>
<dbReference type="Gene3D" id="3.30.420.10">
    <property type="entry name" value="Ribonuclease H-like superfamily/Ribonuclease H"/>
    <property type="match status" value="1"/>
</dbReference>
<keyword evidence="3" id="KW-1185">Reference proteome</keyword>
<comment type="caution">
    <text evidence="2">The sequence shown here is derived from an EMBL/GenBank/DDBJ whole genome shotgun (WGS) entry which is preliminary data.</text>
</comment>
<evidence type="ECO:0000259" key="1">
    <source>
        <dbReference type="Pfam" id="PF13358"/>
    </source>
</evidence>
<gene>
    <name evidence="2" type="ORF">C7B65_27195</name>
</gene>
<name>A0A2T1CXQ0_9CYAN</name>
<proteinExistence type="predicted"/>
<dbReference type="Proteomes" id="UP000238634">
    <property type="component" value="Unassembled WGS sequence"/>
</dbReference>
<organism evidence="2 3">
    <name type="scientific">Phormidesmis priestleyi ULC007</name>
    <dbReference type="NCBI Taxonomy" id="1920490"/>
    <lineage>
        <taxon>Bacteria</taxon>
        <taxon>Bacillati</taxon>
        <taxon>Cyanobacteriota</taxon>
        <taxon>Cyanophyceae</taxon>
        <taxon>Leptolyngbyales</taxon>
        <taxon>Leptolyngbyaceae</taxon>
        <taxon>Phormidesmis</taxon>
    </lineage>
</organism>
<sequence length="124" mass="13681">MHASQAETERVQGLRQAYRDQIRDIRPDDLVFLDEAGVNLMMARLYARALPGHRATGERPYKKGRNVTLVGAMSLNGMVAALTFEGGLNGDVFKYFVEQMLVPNLWVGACVVMDNLSSHGVEGV</sequence>
<dbReference type="PANTHER" id="PTHR46564:SF1">
    <property type="entry name" value="TRANSPOSASE"/>
    <property type="match status" value="1"/>
</dbReference>
<feature type="domain" description="Tc1-like transposase DDE" evidence="1">
    <location>
        <begin position="29"/>
        <end position="122"/>
    </location>
</feature>
<evidence type="ECO:0000313" key="2">
    <source>
        <dbReference type="EMBL" id="PSB13008.1"/>
    </source>
</evidence>
<dbReference type="EMBL" id="PVWG01000166">
    <property type="protein sequence ID" value="PSB13008.1"/>
    <property type="molecule type" value="Genomic_DNA"/>
</dbReference>
<dbReference type="PANTHER" id="PTHR46564">
    <property type="entry name" value="TRANSPOSASE"/>
    <property type="match status" value="1"/>
</dbReference>
<reference evidence="2 3" key="1">
    <citation type="submission" date="2018-02" db="EMBL/GenBank/DDBJ databases">
        <authorList>
            <person name="Cohen D.B."/>
            <person name="Kent A.D."/>
        </authorList>
    </citation>
    <scope>NUCLEOTIDE SEQUENCE [LARGE SCALE GENOMIC DNA]</scope>
    <source>
        <strain evidence="2 3">ULC007</strain>
    </source>
</reference>
<dbReference type="Pfam" id="PF13358">
    <property type="entry name" value="DDE_3"/>
    <property type="match status" value="1"/>
</dbReference>
<evidence type="ECO:0000313" key="3">
    <source>
        <dbReference type="Proteomes" id="UP000238634"/>
    </source>
</evidence>